<organism evidence="4 5">
    <name type="scientific">Adineta steineri</name>
    <dbReference type="NCBI Taxonomy" id="433720"/>
    <lineage>
        <taxon>Eukaryota</taxon>
        <taxon>Metazoa</taxon>
        <taxon>Spiralia</taxon>
        <taxon>Gnathifera</taxon>
        <taxon>Rotifera</taxon>
        <taxon>Eurotatoria</taxon>
        <taxon>Bdelloidea</taxon>
        <taxon>Adinetida</taxon>
        <taxon>Adinetidae</taxon>
        <taxon>Adineta</taxon>
    </lineage>
</organism>
<evidence type="ECO:0000313" key="4">
    <source>
        <dbReference type="EMBL" id="CAF3710469.1"/>
    </source>
</evidence>
<dbReference type="GO" id="GO:0009366">
    <property type="term" value="C:enterobactin synthetase complex"/>
    <property type="evidence" value="ECO:0007669"/>
    <property type="project" value="TreeGrafter"/>
</dbReference>
<evidence type="ECO:0000313" key="3">
    <source>
        <dbReference type="EMBL" id="CAF1010427.1"/>
    </source>
</evidence>
<name>A0A818VC81_9BILA</name>
<dbReference type="InterPro" id="IPR042099">
    <property type="entry name" value="ANL_N_sf"/>
</dbReference>
<keyword evidence="1" id="KW-0472">Membrane</keyword>
<dbReference type="Gene3D" id="3.30.559.30">
    <property type="entry name" value="Nonribosomal peptide synthetase, condensation domain"/>
    <property type="match status" value="1"/>
</dbReference>
<dbReference type="Gene3D" id="3.40.50.12780">
    <property type="entry name" value="N-terminal domain of ligase-like"/>
    <property type="match status" value="1"/>
</dbReference>
<dbReference type="Proteomes" id="UP000663844">
    <property type="component" value="Unassembled WGS sequence"/>
</dbReference>
<dbReference type="InterPro" id="IPR023213">
    <property type="entry name" value="CAT-like_dom_sf"/>
</dbReference>
<dbReference type="InterPro" id="IPR001242">
    <property type="entry name" value="Condensation_dom"/>
</dbReference>
<protein>
    <recommendedName>
        <fullName evidence="2">Condensation domain-containing protein</fullName>
    </recommendedName>
</protein>
<proteinExistence type="predicted"/>
<dbReference type="AlphaFoldDB" id="A0A818VC81"/>
<dbReference type="Proteomes" id="UP000663845">
    <property type="component" value="Unassembled WGS sequence"/>
</dbReference>
<reference evidence="4" key="1">
    <citation type="submission" date="2021-02" db="EMBL/GenBank/DDBJ databases">
        <authorList>
            <person name="Nowell W R."/>
        </authorList>
    </citation>
    <scope>NUCLEOTIDE SEQUENCE</scope>
</reference>
<sequence>MQLATSTFDSHVYEVLALLVFGATVIMLHRDGDIDFTHLNHNFISRATDATLETTFHLVNEISYINTIPIGTSFPNYKCLIVDDFLQSITASQEGELFVGGVGVFVGYLGRNDLTAKSLTEVHGELFYRTGHVVNCHILRRDQTNHSITQNNDDLLAKNDLILFTIHHACFDGTSTSIFIRDLSFAYQSDDSLPIDDNSLQYIDYSIHEHIMDMILSQGFWQLQLKGYNVIHQLSLPIDRQRSSTDQRSGLASTSQITFDDDTSASLVNCTSSYHLTLFQLGLSIFYVFLFKLTHGETDLCISSINANRYRSELVNMIGMLVSTLPYRMQLNSHWSFDEVSHYVQEKCLSILEYSHYPSQHILADSHLT</sequence>
<dbReference type="EMBL" id="CAJOAZ010000768">
    <property type="protein sequence ID" value="CAF3710469.1"/>
    <property type="molecule type" value="Genomic_DNA"/>
</dbReference>
<dbReference type="GO" id="GO:0031177">
    <property type="term" value="F:phosphopantetheine binding"/>
    <property type="evidence" value="ECO:0007669"/>
    <property type="project" value="TreeGrafter"/>
</dbReference>
<dbReference type="GO" id="GO:0005829">
    <property type="term" value="C:cytosol"/>
    <property type="evidence" value="ECO:0007669"/>
    <property type="project" value="TreeGrafter"/>
</dbReference>
<dbReference type="PANTHER" id="PTHR45527:SF1">
    <property type="entry name" value="FATTY ACID SYNTHASE"/>
    <property type="match status" value="1"/>
</dbReference>
<dbReference type="Pfam" id="PF00668">
    <property type="entry name" value="Condensation"/>
    <property type="match status" value="1"/>
</dbReference>
<dbReference type="GO" id="GO:0009239">
    <property type="term" value="P:enterobactin biosynthetic process"/>
    <property type="evidence" value="ECO:0007669"/>
    <property type="project" value="TreeGrafter"/>
</dbReference>
<evidence type="ECO:0000259" key="2">
    <source>
        <dbReference type="Pfam" id="PF00668"/>
    </source>
</evidence>
<gene>
    <name evidence="3" type="ORF">JYZ213_LOCUS16500</name>
    <name evidence="4" type="ORF">OXD698_LOCUS12924</name>
</gene>
<feature type="transmembrane region" description="Helical" evidence="1">
    <location>
        <begin position="12"/>
        <end position="29"/>
    </location>
</feature>
<evidence type="ECO:0000256" key="1">
    <source>
        <dbReference type="SAM" id="Phobius"/>
    </source>
</evidence>
<dbReference type="SUPFAM" id="SSF56801">
    <property type="entry name" value="Acetyl-CoA synthetase-like"/>
    <property type="match status" value="1"/>
</dbReference>
<dbReference type="GO" id="GO:0043041">
    <property type="term" value="P:amino acid activation for nonribosomal peptide biosynthetic process"/>
    <property type="evidence" value="ECO:0007669"/>
    <property type="project" value="TreeGrafter"/>
</dbReference>
<keyword evidence="1" id="KW-0812">Transmembrane</keyword>
<comment type="caution">
    <text evidence="4">The sequence shown here is derived from an EMBL/GenBank/DDBJ whole genome shotgun (WGS) entry which is preliminary data.</text>
</comment>
<dbReference type="GO" id="GO:0047527">
    <property type="term" value="F:2,3-dihydroxybenzoate-serine ligase activity"/>
    <property type="evidence" value="ECO:0007669"/>
    <property type="project" value="TreeGrafter"/>
</dbReference>
<dbReference type="SUPFAM" id="SSF52777">
    <property type="entry name" value="CoA-dependent acyltransferases"/>
    <property type="match status" value="2"/>
</dbReference>
<keyword evidence="1" id="KW-1133">Transmembrane helix</keyword>
<feature type="domain" description="Condensation" evidence="2">
    <location>
        <begin position="158"/>
        <end position="367"/>
    </location>
</feature>
<dbReference type="PANTHER" id="PTHR45527">
    <property type="entry name" value="NONRIBOSOMAL PEPTIDE SYNTHETASE"/>
    <property type="match status" value="1"/>
</dbReference>
<evidence type="ECO:0000313" key="5">
    <source>
        <dbReference type="Proteomes" id="UP000663844"/>
    </source>
</evidence>
<accession>A0A818VC81</accession>
<dbReference type="Gene3D" id="3.30.559.10">
    <property type="entry name" value="Chloramphenicol acetyltransferase-like domain"/>
    <property type="match status" value="1"/>
</dbReference>
<dbReference type="EMBL" id="CAJNOG010000148">
    <property type="protein sequence ID" value="CAF1010427.1"/>
    <property type="molecule type" value="Genomic_DNA"/>
</dbReference>